<evidence type="ECO:0000256" key="1">
    <source>
        <dbReference type="SAM" id="MobiDB-lite"/>
    </source>
</evidence>
<dbReference type="EMBL" id="VZOL01000250">
    <property type="protein sequence ID" value="KAB0668385.1"/>
    <property type="molecule type" value="Genomic_DNA"/>
</dbReference>
<organism evidence="2 3">
    <name type="scientific">Burkholderia territorii</name>
    <dbReference type="NCBI Taxonomy" id="1503055"/>
    <lineage>
        <taxon>Bacteria</taxon>
        <taxon>Pseudomonadati</taxon>
        <taxon>Pseudomonadota</taxon>
        <taxon>Betaproteobacteria</taxon>
        <taxon>Burkholderiales</taxon>
        <taxon>Burkholderiaceae</taxon>
        <taxon>Burkholderia</taxon>
        <taxon>Burkholderia cepacia complex</taxon>
    </lineage>
</organism>
<reference evidence="2 3" key="1">
    <citation type="submission" date="2019-09" db="EMBL/GenBank/DDBJ databases">
        <title>Draft genome sequences of 48 bacterial type strains from the CCUG.</title>
        <authorList>
            <person name="Tunovic T."/>
            <person name="Pineiro-Iglesias B."/>
            <person name="Unosson C."/>
            <person name="Inganas E."/>
            <person name="Ohlen M."/>
            <person name="Cardew S."/>
            <person name="Jensie-Markopoulos S."/>
            <person name="Salva-Serra F."/>
            <person name="Jaen-Luchoro D."/>
            <person name="Karlsson R."/>
            <person name="Svensson-Stadler L."/>
            <person name="Chun J."/>
            <person name="Moore E."/>
        </authorList>
    </citation>
    <scope>NUCLEOTIDE SEQUENCE [LARGE SCALE GENOMIC DNA]</scope>
    <source>
        <strain evidence="2 3">CCUG 65687</strain>
    </source>
</reference>
<sequence>MRNNLLRIVTPCAMHRRTAKIDSRCFVIRHGEADDDGCMACGTRKKNAAGWPREYSQTPSDEGNKQL</sequence>
<evidence type="ECO:0000313" key="3">
    <source>
        <dbReference type="Proteomes" id="UP000473571"/>
    </source>
</evidence>
<feature type="region of interest" description="Disordered" evidence="1">
    <location>
        <begin position="47"/>
        <end position="67"/>
    </location>
</feature>
<evidence type="ECO:0000313" key="2">
    <source>
        <dbReference type="EMBL" id="KAB0668385.1"/>
    </source>
</evidence>
<dbReference type="AlphaFoldDB" id="A0A6L3NE31"/>
<comment type="caution">
    <text evidence="2">The sequence shown here is derived from an EMBL/GenBank/DDBJ whole genome shotgun (WGS) entry which is preliminary data.</text>
</comment>
<gene>
    <name evidence="2" type="ORF">F7R13_18150</name>
</gene>
<dbReference type="Proteomes" id="UP000473571">
    <property type="component" value="Unassembled WGS sequence"/>
</dbReference>
<name>A0A6L3NE31_9BURK</name>
<accession>A0A6L3NE31</accession>
<dbReference type="RefSeq" id="WP_151005770.1">
    <property type="nucleotide sequence ID" value="NZ_CABVPO010000029.1"/>
</dbReference>
<proteinExistence type="predicted"/>
<protein>
    <submittedName>
        <fullName evidence="2">Uncharacterized protein</fullName>
    </submittedName>
</protein>